<reference evidence="2" key="1">
    <citation type="submission" date="2018-06" db="EMBL/GenBank/DDBJ databases">
        <authorList>
            <person name="Zhirakovskaya E."/>
        </authorList>
    </citation>
    <scope>NUCLEOTIDE SEQUENCE</scope>
</reference>
<gene>
    <name evidence="2" type="ORF">MNBD_GAMMA22-2227</name>
</gene>
<evidence type="ECO:0000256" key="1">
    <source>
        <dbReference type="SAM" id="Phobius"/>
    </source>
</evidence>
<evidence type="ECO:0000313" key="2">
    <source>
        <dbReference type="EMBL" id="VAW97165.1"/>
    </source>
</evidence>
<dbReference type="InterPro" id="IPR012902">
    <property type="entry name" value="N_methyl_site"/>
</dbReference>
<organism evidence="2">
    <name type="scientific">hydrothermal vent metagenome</name>
    <dbReference type="NCBI Taxonomy" id="652676"/>
    <lineage>
        <taxon>unclassified sequences</taxon>
        <taxon>metagenomes</taxon>
        <taxon>ecological metagenomes</taxon>
    </lineage>
</organism>
<protein>
    <recommendedName>
        <fullName evidence="3">Type IV fimbrial biogenesis protein PilV</fullName>
    </recommendedName>
</protein>
<evidence type="ECO:0008006" key="3">
    <source>
        <dbReference type="Google" id="ProtNLM"/>
    </source>
</evidence>
<sequence length="181" mass="19503">MLTTTKVKLNTGFTMIEILISLVILSVGVLGLAGLQGNSIRSSNTAYMRTVATAQIYDFAERIRSNTKGNKLPANGGDDAYNQLSGIPTFSNCNIQTKLPSAGCNPTQLAVRDIAMWNTENARVLPNGQGTVRRTADSYIITVSWDEDNLGAGFDVDGFGFPLCSPLSTTALKCIQYEMQP</sequence>
<dbReference type="InterPro" id="IPR013362">
    <property type="entry name" value="Pilus_4_PilV"/>
</dbReference>
<dbReference type="NCBIfam" id="TIGR02532">
    <property type="entry name" value="IV_pilin_GFxxxE"/>
    <property type="match status" value="1"/>
</dbReference>
<dbReference type="Pfam" id="PF07963">
    <property type="entry name" value="N_methyl"/>
    <property type="match status" value="1"/>
</dbReference>
<dbReference type="EMBL" id="UOFS01000033">
    <property type="protein sequence ID" value="VAW97165.1"/>
    <property type="molecule type" value="Genomic_DNA"/>
</dbReference>
<keyword evidence="1" id="KW-0472">Membrane</keyword>
<keyword evidence="1" id="KW-0812">Transmembrane</keyword>
<name>A0A3B0ZUD1_9ZZZZ</name>
<dbReference type="AlphaFoldDB" id="A0A3B0ZUD1"/>
<feature type="transmembrane region" description="Helical" evidence="1">
    <location>
        <begin position="12"/>
        <end position="35"/>
    </location>
</feature>
<keyword evidence="1" id="KW-1133">Transmembrane helix</keyword>
<accession>A0A3B0ZUD1</accession>
<dbReference type="NCBIfam" id="TIGR02523">
    <property type="entry name" value="type_IV_pilV"/>
    <property type="match status" value="1"/>
</dbReference>
<proteinExistence type="predicted"/>